<sequence>MNAARVGKCVAHESAERHAVGLGIPKEATSAVDSELRRADDQERQAVGGDGGPAPLVVEAALLSSVYAADREAFEFVEVGDGVIVLSLVDLDDQRKARPVRVDR</sequence>
<protein>
    <submittedName>
        <fullName evidence="2">Uncharacterized protein</fullName>
    </submittedName>
</protein>
<proteinExistence type="predicted"/>
<dbReference type="RefSeq" id="WP_156442020.1">
    <property type="nucleotide sequence ID" value="NZ_JAUSVM010000001.1"/>
</dbReference>
<comment type="caution">
    <text evidence="2">The sequence shown here is derived from an EMBL/GenBank/DDBJ whole genome shotgun (WGS) entry which is preliminary data.</text>
</comment>
<keyword evidence="3" id="KW-1185">Reference proteome</keyword>
<reference evidence="2 3" key="1">
    <citation type="submission" date="2023-07" db="EMBL/GenBank/DDBJ databases">
        <title>Sequencing the genomes of 1000 actinobacteria strains.</title>
        <authorList>
            <person name="Klenk H.-P."/>
        </authorList>
    </citation>
    <scope>NUCLEOTIDE SEQUENCE [LARGE SCALE GENOMIC DNA]</scope>
    <source>
        <strain evidence="2 3">DSM 14785</strain>
    </source>
</reference>
<dbReference type="EMBL" id="JAUSVM010000001">
    <property type="protein sequence ID" value="MDQ0426023.1"/>
    <property type="molecule type" value="Genomic_DNA"/>
</dbReference>
<name>A0ABU0GLV1_9CELL</name>
<evidence type="ECO:0000256" key="1">
    <source>
        <dbReference type="SAM" id="MobiDB-lite"/>
    </source>
</evidence>
<organism evidence="2 3">
    <name type="scientific">Cellulomonas iranensis</name>
    <dbReference type="NCBI Taxonomy" id="76862"/>
    <lineage>
        <taxon>Bacteria</taxon>
        <taxon>Bacillati</taxon>
        <taxon>Actinomycetota</taxon>
        <taxon>Actinomycetes</taxon>
        <taxon>Micrococcales</taxon>
        <taxon>Cellulomonadaceae</taxon>
        <taxon>Cellulomonas</taxon>
    </lineage>
</organism>
<gene>
    <name evidence="2" type="ORF">JO380_002404</name>
</gene>
<evidence type="ECO:0000313" key="2">
    <source>
        <dbReference type="EMBL" id="MDQ0426023.1"/>
    </source>
</evidence>
<feature type="compositionally biased region" description="Basic and acidic residues" evidence="1">
    <location>
        <begin position="34"/>
        <end position="44"/>
    </location>
</feature>
<dbReference type="Proteomes" id="UP001240250">
    <property type="component" value="Unassembled WGS sequence"/>
</dbReference>
<feature type="region of interest" description="Disordered" evidence="1">
    <location>
        <begin position="31"/>
        <end position="52"/>
    </location>
</feature>
<evidence type="ECO:0000313" key="3">
    <source>
        <dbReference type="Proteomes" id="UP001240250"/>
    </source>
</evidence>
<accession>A0ABU0GLV1</accession>